<evidence type="ECO:0000313" key="4">
    <source>
        <dbReference type="EMBL" id="QSG15219.1"/>
    </source>
</evidence>
<evidence type="ECO:0000313" key="5">
    <source>
        <dbReference type="Proteomes" id="UP000663292"/>
    </source>
</evidence>
<accession>A0A897NX84</accession>
<keyword evidence="5" id="KW-1185">Reference proteome</keyword>
<dbReference type="AlphaFoldDB" id="A0A897NX84"/>
<dbReference type="GeneID" id="68858330"/>
<organism evidence="4 5">
    <name type="scientific">Halapricum desulfuricans</name>
    <dbReference type="NCBI Taxonomy" id="2841257"/>
    <lineage>
        <taxon>Archaea</taxon>
        <taxon>Methanobacteriati</taxon>
        <taxon>Methanobacteriota</taxon>
        <taxon>Stenosarchaea group</taxon>
        <taxon>Halobacteria</taxon>
        <taxon>Halobacteriales</taxon>
        <taxon>Haloarculaceae</taxon>
        <taxon>Halapricum</taxon>
    </lineage>
</organism>
<dbReference type="InterPro" id="IPR055999">
    <property type="entry name" value="DUF7577"/>
</dbReference>
<feature type="transmembrane region" description="Helical" evidence="2">
    <location>
        <begin position="6"/>
        <end position="26"/>
    </location>
</feature>
<feature type="region of interest" description="Disordered" evidence="1">
    <location>
        <begin position="36"/>
        <end position="58"/>
    </location>
</feature>
<evidence type="ECO:0000259" key="3">
    <source>
        <dbReference type="Pfam" id="PF24463"/>
    </source>
</evidence>
<dbReference type="EMBL" id="CP064791">
    <property type="protein sequence ID" value="QSG15219.1"/>
    <property type="molecule type" value="Genomic_DNA"/>
</dbReference>
<name>A0A897NX84_9EURY</name>
<keyword evidence="2" id="KW-0472">Membrane</keyword>
<evidence type="ECO:0000256" key="2">
    <source>
        <dbReference type="SAM" id="Phobius"/>
    </source>
</evidence>
<protein>
    <submittedName>
        <fullName evidence="4">Zn finger protein</fullName>
    </submittedName>
</protein>
<proteinExistence type="predicted"/>
<gene>
    <name evidence="4" type="ORF">HSEST_1696</name>
</gene>
<keyword evidence="2" id="KW-1133">Transmembrane helix</keyword>
<reference evidence="4 5" key="1">
    <citation type="submission" date="2020-11" db="EMBL/GenBank/DDBJ databases">
        <title>Carbohydrate-dependent, anaerobic sulfur respiration: A novel catabolism in halophilic archaea.</title>
        <authorList>
            <person name="Sorokin D.Y."/>
            <person name="Messina E."/>
            <person name="Smedile F."/>
            <person name="La Cono V."/>
            <person name="Hallsworth J.E."/>
            <person name="Yakimov M.M."/>
        </authorList>
    </citation>
    <scope>NUCLEOTIDE SEQUENCE [LARGE SCALE GENOMIC DNA]</scope>
    <source>
        <strain evidence="4 5">HSR-Est</strain>
    </source>
</reference>
<dbReference type="Proteomes" id="UP000663292">
    <property type="component" value="Chromosome"/>
</dbReference>
<dbReference type="Pfam" id="PF24463">
    <property type="entry name" value="DUF7577"/>
    <property type="match status" value="1"/>
</dbReference>
<dbReference type="RefSeq" id="WP_229120499.1">
    <property type="nucleotide sequence ID" value="NZ_CP064791.1"/>
</dbReference>
<feature type="domain" description="DUF7577" evidence="3">
    <location>
        <begin position="62"/>
        <end position="90"/>
    </location>
</feature>
<evidence type="ECO:0000256" key="1">
    <source>
        <dbReference type="SAM" id="MobiDB-lite"/>
    </source>
</evidence>
<sequence length="90" mass="10253">MPGAWIWILVYVLAFGLFQLLLYRYLQGEDRPSIEQATPDYGDAEVARSRTGATPIETGEDDAVRCPRCGAYNERDPAYTYCKECVQRLQ</sequence>
<keyword evidence="2" id="KW-0812">Transmembrane</keyword>